<dbReference type="SUPFAM" id="SSF51735">
    <property type="entry name" value="NAD(P)-binding Rossmann-fold domains"/>
    <property type="match status" value="1"/>
</dbReference>
<dbReference type="PANTHER" id="PTHR43677">
    <property type="entry name" value="SHORT-CHAIN DEHYDROGENASE/REDUCTASE"/>
    <property type="match status" value="1"/>
</dbReference>
<dbReference type="PANTHER" id="PTHR43677:SF1">
    <property type="entry name" value="ACRYLYL-COA REDUCTASE ACUI-RELATED"/>
    <property type="match status" value="1"/>
</dbReference>
<dbReference type="GO" id="GO:0043958">
    <property type="term" value="F:acryloyl-CoA reductase (NADH) activity"/>
    <property type="evidence" value="ECO:0007669"/>
    <property type="project" value="UniProtKB-EC"/>
</dbReference>
<sequence length="318" mass="33411">MTTTAYMMTDTEGVVQGDFVERDLPELSAGEIQIQTAFSSVNYKDYLASLPKGGVIRQYPMVPGIDVSGTVVASKSGSFAVGDEVLVTGYDLGVRHDGGFATQVQVPAEWAVKLPAGLSLQDAMAIGTAGFTAGLAIMKLEGLGMRVADQPKIAVTGAAGGVGSVALALLQASGYQNVTPIVHRGGEGETTADDILALPNKPLLSQTYDYVIDTVGGELAAKLIAMLHYNGAIAMTGNAGGVDLPTSVFPLILRGVSILGVDSVAADMPTRQLLWQRFAADWHVMHELPVEQVPFEKLPDVLDAFAAHTHKGRTILTF</sequence>
<dbReference type="InterPro" id="IPR014188">
    <property type="entry name" value="Acrylyl-CoA_reductase_AcuI"/>
</dbReference>
<dbReference type="EMBL" id="JAAOCX010000003">
    <property type="protein sequence ID" value="MBJ7632177.1"/>
    <property type="molecule type" value="Genomic_DNA"/>
</dbReference>
<evidence type="ECO:0000313" key="2">
    <source>
        <dbReference type="EMBL" id="MBJ7632177.1"/>
    </source>
</evidence>
<protein>
    <submittedName>
        <fullName evidence="3">Acryloyl-CoA reductase</fullName>
        <ecNumber evidence="3">1.3.1.95</ecNumber>
    </submittedName>
</protein>
<organism evidence="3 4">
    <name type="scientific">Weissella confusa</name>
    <name type="common">Lactobacillus confusus</name>
    <dbReference type="NCBI Taxonomy" id="1583"/>
    <lineage>
        <taxon>Bacteria</taxon>
        <taxon>Bacillati</taxon>
        <taxon>Bacillota</taxon>
        <taxon>Bacilli</taxon>
        <taxon>Lactobacillales</taxon>
        <taxon>Lactobacillaceae</taxon>
        <taxon>Weissella</taxon>
    </lineage>
</organism>
<dbReference type="Gene3D" id="3.40.50.720">
    <property type="entry name" value="NAD(P)-binding Rossmann-like Domain"/>
    <property type="match status" value="1"/>
</dbReference>
<dbReference type="InterPro" id="IPR011032">
    <property type="entry name" value="GroES-like_sf"/>
</dbReference>
<name>A0A4Z0RJX6_WEICO</name>
<dbReference type="AlphaFoldDB" id="A0A4Z0RJX6"/>
<reference evidence="3 4" key="2">
    <citation type="journal article" date="2021" name="Int. J. Food Microbiol.">
        <title>Safety demonstration of a microbial species for use in the food chain: Weissella confusa.</title>
        <authorList>
            <person name="Bourdichon F."/>
            <person name="Patrone V."/>
            <person name="Fontana A."/>
            <person name="Milani G."/>
            <person name="Morelli L."/>
        </authorList>
    </citation>
    <scope>NUCLEOTIDE SEQUENCE [LARGE SCALE GENOMIC DNA]</scope>
    <source>
        <strain evidence="2">CCUG 30943</strain>
        <strain evidence="3 4">CCUG 43002</strain>
    </source>
</reference>
<keyword evidence="4" id="KW-1185">Reference proteome</keyword>
<dbReference type="InterPro" id="IPR013154">
    <property type="entry name" value="ADH-like_N"/>
</dbReference>
<dbReference type="InterPro" id="IPR020843">
    <property type="entry name" value="ER"/>
</dbReference>
<dbReference type="NCBIfam" id="TIGR02823">
    <property type="entry name" value="oxido_YhdH"/>
    <property type="match status" value="1"/>
</dbReference>
<dbReference type="SMART" id="SM00829">
    <property type="entry name" value="PKS_ER"/>
    <property type="match status" value="1"/>
</dbReference>
<evidence type="ECO:0000313" key="3">
    <source>
        <dbReference type="EMBL" id="MBJ7638139.1"/>
    </source>
</evidence>
<dbReference type="Proteomes" id="UP000728106">
    <property type="component" value="Unassembled WGS sequence"/>
</dbReference>
<dbReference type="EMBL" id="JAAOCP010000002">
    <property type="protein sequence ID" value="MBJ7638139.1"/>
    <property type="molecule type" value="Genomic_DNA"/>
</dbReference>
<dbReference type="EC" id="1.3.1.95" evidence="3"/>
<feature type="domain" description="Enoyl reductase (ER)" evidence="1">
    <location>
        <begin position="17"/>
        <end position="316"/>
    </location>
</feature>
<dbReference type="Pfam" id="PF08240">
    <property type="entry name" value="ADH_N"/>
    <property type="match status" value="1"/>
</dbReference>
<dbReference type="Proteomes" id="UP000808038">
    <property type="component" value="Unassembled WGS sequence"/>
</dbReference>
<dbReference type="CDD" id="cd05280">
    <property type="entry name" value="MDR_yhdh_yhfp"/>
    <property type="match status" value="1"/>
</dbReference>
<gene>
    <name evidence="3" type="ORF">HAU20_01870</name>
    <name evidence="2" type="ORF">HAU43_03550</name>
</gene>
<evidence type="ECO:0000259" key="1">
    <source>
        <dbReference type="SMART" id="SM00829"/>
    </source>
</evidence>
<keyword evidence="3" id="KW-0560">Oxidoreductase</keyword>
<dbReference type="RefSeq" id="WP_135411441.1">
    <property type="nucleotide sequence ID" value="NZ_JAAOCJ010000002.1"/>
</dbReference>
<dbReference type="InterPro" id="IPR051397">
    <property type="entry name" value="Zn-ADH-like_protein"/>
</dbReference>
<evidence type="ECO:0000313" key="4">
    <source>
        <dbReference type="Proteomes" id="UP000728106"/>
    </source>
</evidence>
<comment type="caution">
    <text evidence="3">The sequence shown here is derived from an EMBL/GenBank/DDBJ whole genome shotgun (WGS) entry which is preliminary data.</text>
</comment>
<accession>A0A4Z0RJX6</accession>
<dbReference type="SUPFAM" id="SSF50129">
    <property type="entry name" value="GroES-like"/>
    <property type="match status" value="1"/>
</dbReference>
<proteinExistence type="predicted"/>
<reference evidence="3" key="1">
    <citation type="submission" date="2020-02" db="EMBL/GenBank/DDBJ databases">
        <authorList>
            <person name="Fontana A."/>
            <person name="Patrone V."/>
            <person name="Morelli L."/>
        </authorList>
    </citation>
    <scope>NUCLEOTIDE SEQUENCE</scope>
    <source>
        <strain evidence="2">CCUG 30943</strain>
        <strain evidence="3">CCUG 43002</strain>
    </source>
</reference>
<dbReference type="InterPro" id="IPR036291">
    <property type="entry name" value="NAD(P)-bd_dom_sf"/>
</dbReference>
<dbReference type="GO" id="GO:0043957">
    <property type="term" value="F:acryloyl-CoA reductase (NADPH) activity"/>
    <property type="evidence" value="ECO:0007669"/>
    <property type="project" value="TreeGrafter"/>
</dbReference>
<dbReference type="Gene3D" id="3.90.180.10">
    <property type="entry name" value="Medium-chain alcohol dehydrogenases, catalytic domain"/>
    <property type="match status" value="1"/>
</dbReference>